<gene>
    <name evidence="5" type="ORF">QNH46_23670</name>
</gene>
<evidence type="ECO:0000256" key="1">
    <source>
        <dbReference type="ARBA" id="ARBA00023015"/>
    </source>
</evidence>
<evidence type="ECO:0000256" key="2">
    <source>
        <dbReference type="ARBA" id="ARBA00023082"/>
    </source>
</evidence>
<sequence>MTEEIYPSDKQLAASAVEGDFEAFRAIVGRYSKVLLSVAYSILGDCHEAQDAVQETFVKCYQNLHNLKDPATA</sequence>
<dbReference type="InterPro" id="IPR039425">
    <property type="entry name" value="RNA_pol_sigma-70-like"/>
</dbReference>
<dbReference type="InterPro" id="IPR007627">
    <property type="entry name" value="RNA_pol_sigma70_r2"/>
</dbReference>
<dbReference type="SUPFAM" id="SSF88946">
    <property type="entry name" value="Sigma2 domain of RNA polymerase sigma factors"/>
    <property type="match status" value="1"/>
</dbReference>
<name>A0AA95I9I9_9BACL</name>
<protein>
    <submittedName>
        <fullName evidence="5">Sigma factor</fullName>
    </submittedName>
</protein>
<dbReference type="Proteomes" id="UP001177943">
    <property type="component" value="Chromosome"/>
</dbReference>
<dbReference type="PANTHER" id="PTHR43133">
    <property type="entry name" value="RNA POLYMERASE ECF-TYPE SIGMA FACTO"/>
    <property type="match status" value="1"/>
</dbReference>
<evidence type="ECO:0000256" key="3">
    <source>
        <dbReference type="ARBA" id="ARBA00023163"/>
    </source>
</evidence>
<proteinExistence type="predicted"/>
<organism evidence="5 6">
    <name type="scientific">Paenibacillus woosongensis</name>
    <dbReference type="NCBI Taxonomy" id="307580"/>
    <lineage>
        <taxon>Bacteria</taxon>
        <taxon>Bacillati</taxon>
        <taxon>Bacillota</taxon>
        <taxon>Bacilli</taxon>
        <taxon>Bacillales</taxon>
        <taxon>Paenibacillaceae</taxon>
        <taxon>Paenibacillus</taxon>
    </lineage>
</organism>
<dbReference type="RefSeq" id="WP_283926299.1">
    <property type="nucleotide sequence ID" value="NZ_CP126084.1"/>
</dbReference>
<dbReference type="Pfam" id="PF04542">
    <property type="entry name" value="Sigma70_r2"/>
    <property type="match status" value="1"/>
</dbReference>
<dbReference type="GO" id="GO:0016987">
    <property type="term" value="F:sigma factor activity"/>
    <property type="evidence" value="ECO:0007669"/>
    <property type="project" value="UniProtKB-KW"/>
</dbReference>
<keyword evidence="1" id="KW-0805">Transcription regulation</keyword>
<dbReference type="GO" id="GO:0006352">
    <property type="term" value="P:DNA-templated transcription initiation"/>
    <property type="evidence" value="ECO:0007669"/>
    <property type="project" value="InterPro"/>
</dbReference>
<dbReference type="EMBL" id="CP126084">
    <property type="protein sequence ID" value="WHX49007.1"/>
    <property type="molecule type" value="Genomic_DNA"/>
</dbReference>
<dbReference type="InterPro" id="IPR013325">
    <property type="entry name" value="RNA_pol_sigma_r2"/>
</dbReference>
<keyword evidence="2" id="KW-0731">Sigma factor</keyword>
<reference evidence="5" key="1">
    <citation type="submission" date="2023-05" db="EMBL/GenBank/DDBJ databases">
        <title>Comparative genomics of Bacillaceae isolates and their secondary metabolite potential.</title>
        <authorList>
            <person name="Song L."/>
            <person name="Nielsen L.J."/>
            <person name="Mohite O."/>
            <person name="Xu X."/>
            <person name="Weber T."/>
            <person name="Kovacs A.T."/>
        </authorList>
    </citation>
    <scope>NUCLEOTIDE SEQUENCE</scope>
    <source>
        <strain evidence="5">B2_4</strain>
    </source>
</reference>
<dbReference type="KEGG" id="pwn:QNH46_23670"/>
<evidence type="ECO:0000259" key="4">
    <source>
        <dbReference type="Pfam" id="PF04542"/>
    </source>
</evidence>
<dbReference type="PANTHER" id="PTHR43133:SF51">
    <property type="entry name" value="RNA POLYMERASE SIGMA FACTOR"/>
    <property type="match status" value="1"/>
</dbReference>
<feature type="domain" description="RNA polymerase sigma-70 region 2" evidence="4">
    <location>
        <begin position="28"/>
        <end position="68"/>
    </location>
</feature>
<dbReference type="AlphaFoldDB" id="A0AA95I9I9"/>
<accession>A0AA95I9I9</accession>
<keyword evidence="3" id="KW-0804">Transcription</keyword>
<evidence type="ECO:0000313" key="5">
    <source>
        <dbReference type="EMBL" id="WHX49007.1"/>
    </source>
</evidence>
<evidence type="ECO:0000313" key="6">
    <source>
        <dbReference type="Proteomes" id="UP001177943"/>
    </source>
</evidence>
<dbReference type="Gene3D" id="1.10.1740.10">
    <property type="match status" value="1"/>
</dbReference>